<evidence type="ECO:0000256" key="5">
    <source>
        <dbReference type="ARBA" id="ARBA00022553"/>
    </source>
</evidence>
<evidence type="ECO:0000256" key="14">
    <source>
        <dbReference type="ARBA" id="ARBA00023198"/>
    </source>
</evidence>
<dbReference type="InterPro" id="IPR000276">
    <property type="entry name" value="GPCR_Rhodpsn"/>
</dbReference>
<dbReference type="AlphaFoldDB" id="A0A6P5QCQ3"/>
<dbReference type="InterPro" id="IPR001277">
    <property type="entry name" value="CXCR4/ACKR2"/>
</dbReference>
<dbReference type="GO" id="GO:0019722">
    <property type="term" value="P:calcium-mediated signaling"/>
    <property type="evidence" value="ECO:0007669"/>
    <property type="project" value="TreeGrafter"/>
</dbReference>
<evidence type="ECO:0000256" key="21">
    <source>
        <dbReference type="SAM" id="Phobius"/>
    </source>
</evidence>
<dbReference type="GO" id="GO:0055037">
    <property type="term" value="C:recycling endosome"/>
    <property type="evidence" value="ECO:0007669"/>
    <property type="project" value="UniProtKB-SubCell"/>
</dbReference>
<feature type="transmembrane region" description="Helical" evidence="21">
    <location>
        <begin position="83"/>
        <end position="110"/>
    </location>
</feature>
<evidence type="ECO:0000313" key="26">
    <source>
        <dbReference type="RefSeq" id="XP_029336944.1"/>
    </source>
</evidence>
<dbReference type="GO" id="GO:0016493">
    <property type="term" value="F:C-C chemokine receptor activity"/>
    <property type="evidence" value="ECO:0007669"/>
    <property type="project" value="Ensembl"/>
</dbReference>
<keyword evidence="14" id="KW-0395">Inflammatory response</keyword>
<accession>A0A6P5QCQ3</accession>
<dbReference type="KEGG" id="mcal:110301691"/>
<dbReference type="PRINTS" id="PR00657">
    <property type="entry name" value="CCCHEMOKINER"/>
</dbReference>
<keyword evidence="8 21" id="KW-1133">Transmembrane helix</keyword>
<dbReference type="InterPro" id="IPR050119">
    <property type="entry name" value="CCR1-9-like"/>
</dbReference>
<evidence type="ECO:0000256" key="6">
    <source>
        <dbReference type="ARBA" id="ARBA00022692"/>
    </source>
</evidence>
<dbReference type="InterPro" id="IPR000355">
    <property type="entry name" value="Chemokine_rcpt"/>
</dbReference>
<feature type="transmembrane region" description="Helical" evidence="21">
    <location>
        <begin position="251"/>
        <end position="271"/>
    </location>
</feature>
<evidence type="ECO:0000256" key="13">
    <source>
        <dbReference type="ARBA" id="ARBA00023180"/>
    </source>
</evidence>
<dbReference type="GO" id="GO:0005829">
    <property type="term" value="C:cytosol"/>
    <property type="evidence" value="ECO:0007669"/>
    <property type="project" value="Ensembl"/>
</dbReference>
<keyword evidence="10 21" id="KW-0472">Membrane</keyword>
<name>A0A6P5QCQ3_MUSCR</name>
<dbReference type="RefSeq" id="XP_021027938.1">
    <property type="nucleotide sequence ID" value="XM_021172279.2"/>
</dbReference>
<dbReference type="GO" id="GO:0007204">
    <property type="term" value="P:positive regulation of cytosolic calcium ion concentration"/>
    <property type="evidence" value="ECO:0007669"/>
    <property type="project" value="TreeGrafter"/>
</dbReference>
<dbReference type="GO" id="GO:0009897">
    <property type="term" value="C:external side of plasma membrane"/>
    <property type="evidence" value="ECO:0007669"/>
    <property type="project" value="TreeGrafter"/>
</dbReference>
<dbReference type="GeneID" id="110301691"/>
<evidence type="ECO:0000256" key="2">
    <source>
        <dbReference type="ARBA" id="ARBA00004412"/>
    </source>
</evidence>
<evidence type="ECO:0000256" key="20">
    <source>
        <dbReference type="SAM" id="MobiDB-lite"/>
    </source>
</evidence>
<dbReference type="Pfam" id="PF00001">
    <property type="entry name" value="7tm_1"/>
    <property type="match status" value="1"/>
</dbReference>
<evidence type="ECO:0000256" key="15">
    <source>
        <dbReference type="ARBA" id="ARBA00023224"/>
    </source>
</evidence>
<evidence type="ECO:0000256" key="8">
    <source>
        <dbReference type="ARBA" id="ARBA00022989"/>
    </source>
</evidence>
<keyword evidence="6 21" id="KW-0812">Transmembrane</keyword>
<dbReference type="PANTHER" id="PTHR10489">
    <property type="entry name" value="CELL ADHESION MOLECULE"/>
    <property type="match status" value="1"/>
</dbReference>
<evidence type="ECO:0000256" key="9">
    <source>
        <dbReference type="ARBA" id="ARBA00023040"/>
    </source>
</evidence>
<dbReference type="GO" id="GO:0005769">
    <property type="term" value="C:early endosome"/>
    <property type="evidence" value="ECO:0007669"/>
    <property type="project" value="UniProtKB-SubCell"/>
</dbReference>
<dbReference type="GO" id="GO:0140319">
    <property type="term" value="F:receptor decoy activity"/>
    <property type="evidence" value="ECO:0007669"/>
    <property type="project" value="Ensembl"/>
</dbReference>
<dbReference type="PRINTS" id="PR00237">
    <property type="entry name" value="GPCRRHODOPSN"/>
</dbReference>
<feature type="transmembrane region" description="Helical" evidence="21">
    <location>
        <begin position="46"/>
        <end position="71"/>
    </location>
</feature>
<dbReference type="Gene3D" id="1.20.1070.10">
    <property type="entry name" value="Rhodopsin 7-helix transmembrane proteins"/>
    <property type="match status" value="1"/>
</dbReference>
<feature type="transmembrane region" description="Helical" evidence="21">
    <location>
        <begin position="161"/>
        <end position="182"/>
    </location>
</feature>
<evidence type="ECO:0000313" key="23">
    <source>
        <dbReference type="Proteomes" id="UP000515126"/>
    </source>
</evidence>
<feature type="domain" description="G-protein coupled receptors family 1 profile" evidence="22">
    <location>
        <begin position="62"/>
        <end position="311"/>
    </location>
</feature>
<dbReference type="GO" id="GO:0005654">
    <property type="term" value="C:nucleoplasm"/>
    <property type="evidence" value="ECO:0007669"/>
    <property type="project" value="Ensembl"/>
</dbReference>
<evidence type="ECO:0000256" key="7">
    <source>
        <dbReference type="ARBA" id="ARBA00022753"/>
    </source>
</evidence>
<dbReference type="GO" id="GO:0019957">
    <property type="term" value="F:C-C chemokine binding"/>
    <property type="evidence" value="ECO:0007669"/>
    <property type="project" value="Ensembl"/>
</dbReference>
<keyword evidence="11" id="KW-1015">Disulfide bond</keyword>
<keyword evidence="7" id="KW-0967">Endosome</keyword>
<dbReference type="GO" id="GO:0031965">
    <property type="term" value="C:nuclear membrane"/>
    <property type="evidence" value="ECO:0007669"/>
    <property type="project" value="Ensembl"/>
</dbReference>
<keyword evidence="23" id="KW-1185">Reference proteome</keyword>
<evidence type="ECO:0000259" key="22">
    <source>
        <dbReference type="PROSITE" id="PS50262"/>
    </source>
</evidence>
<comment type="subcellular location">
    <subcellularLocation>
        <location evidence="3">Cell membrane</location>
        <topology evidence="3">Multi-pass membrane protein</topology>
    </subcellularLocation>
    <subcellularLocation>
        <location evidence="2">Early endosome</location>
    </subcellularLocation>
    <subcellularLocation>
        <location evidence="1">Recycling endosome</location>
    </subcellularLocation>
</comment>
<dbReference type="GO" id="GO:0006954">
    <property type="term" value="P:inflammatory response"/>
    <property type="evidence" value="ECO:0007669"/>
    <property type="project" value="UniProtKB-KW"/>
</dbReference>
<evidence type="ECO:0000256" key="1">
    <source>
        <dbReference type="ARBA" id="ARBA00004172"/>
    </source>
</evidence>
<dbReference type="GO" id="GO:0005884">
    <property type="term" value="C:actin filament"/>
    <property type="evidence" value="ECO:0007669"/>
    <property type="project" value="Ensembl"/>
</dbReference>
<dbReference type="PANTHER" id="PTHR10489:SF942">
    <property type="entry name" value="ATYPICAL CHEMOKINE RECEPTOR 2"/>
    <property type="match status" value="1"/>
</dbReference>
<keyword evidence="12 24" id="KW-0675">Receptor</keyword>
<gene>
    <name evidence="24 25 26" type="primary">Ackr2</name>
</gene>
<evidence type="ECO:0000256" key="11">
    <source>
        <dbReference type="ARBA" id="ARBA00023157"/>
    </source>
</evidence>
<protein>
    <recommendedName>
        <fullName evidence="16">Atypical chemokine receptor 2</fullName>
    </recommendedName>
    <alternativeName>
        <fullName evidence="17">C-C chemokine receptor D6</fullName>
    </alternativeName>
    <alternativeName>
        <fullName evidence="18">Chemokine-binding protein 2</fullName>
    </alternativeName>
    <alternativeName>
        <fullName evidence="19">Chemokine-binding protein D6</fullName>
    </alternativeName>
</protein>
<dbReference type="InterPro" id="IPR017452">
    <property type="entry name" value="GPCR_Rhodpsn_7TM"/>
</dbReference>
<keyword evidence="9" id="KW-0297">G-protein coupled receptor</keyword>
<evidence type="ECO:0000256" key="16">
    <source>
        <dbReference type="ARBA" id="ARBA00072022"/>
    </source>
</evidence>
<feature type="transmembrane region" description="Helical" evidence="21">
    <location>
        <begin position="122"/>
        <end position="140"/>
    </location>
</feature>
<evidence type="ECO:0000256" key="12">
    <source>
        <dbReference type="ARBA" id="ARBA00023170"/>
    </source>
</evidence>
<dbReference type="GO" id="GO:0006955">
    <property type="term" value="P:immune response"/>
    <property type="evidence" value="ECO:0007669"/>
    <property type="project" value="TreeGrafter"/>
</dbReference>
<evidence type="ECO:0000256" key="18">
    <source>
        <dbReference type="ARBA" id="ARBA00077778"/>
    </source>
</evidence>
<proteinExistence type="predicted"/>
<dbReference type="PROSITE" id="PS50262">
    <property type="entry name" value="G_PROTEIN_RECEP_F1_2"/>
    <property type="match status" value="1"/>
</dbReference>
<sequence>MPTVASPLPLTTVGSENSSSIYDYDYLDDVTILVCRKDEVLSFGRVFLPVVYSLIFVLGLAGNLLLLVVLLHSAPRRRTMELYLLNLAVSNLLFVVTMPFWAISVAWHWVFGSFLCKVISTLYSINFYCGIFFITCMSLDKYLEIVHAQPLHSPKARFRNLLLIVMVWITALAISVPEMVFVQIHQTLDGVWHCYADFGGHATIWKLYLRFQLNLLGFLLPLLAMIFFYSRIGCVLVRLRPPGQGRALRMAAVLVIVFFMLWFPYNLTLFLHSLLDLHVFGNCEVSHRLDYTLQVTESLAFSYCCFTPVLYTFFSHRFRQNLKAFLSVVLRWHQAPGTTHAPPSNHSESSRVTAQEDVVSMNDLGERQSEDSLNKGEMGNT</sequence>
<evidence type="ECO:0000256" key="17">
    <source>
        <dbReference type="ARBA" id="ARBA00075078"/>
    </source>
</evidence>
<keyword evidence="5" id="KW-0597">Phosphoprotein</keyword>
<dbReference type="PRINTS" id="PR00645">
    <property type="entry name" value="CXCCHMKINER4"/>
</dbReference>
<keyword evidence="15" id="KW-0807">Transducer</keyword>
<evidence type="ECO:0000256" key="4">
    <source>
        <dbReference type="ARBA" id="ARBA00022475"/>
    </source>
</evidence>
<feature type="transmembrane region" description="Helical" evidence="21">
    <location>
        <begin position="291"/>
        <end position="314"/>
    </location>
</feature>
<feature type="compositionally biased region" description="Basic and acidic residues" evidence="20">
    <location>
        <begin position="364"/>
        <end position="374"/>
    </location>
</feature>
<reference evidence="24 25" key="1">
    <citation type="submission" date="2025-04" db="UniProtKB">
        <authorList>
            <consortium name="RefSeq"/>
        </authorList>
    </citation>
    <scope>IDENTIFICATION</scope>
</reference>
<evidence type="ECO:0000256" key="19">
    <source>
        <dbReference type="ARBA" id="ARBA00081867"/>
    </source>
</evidence>
<evidence type="ECO:0000256" key="3">
    <source>
        <dbReference type="ARBA" id="ARBA00004651"/>
    </source>
</evidence>
<evidence type="ECO:0000256" key="10">
    <source>
        <dbReference type="ARBA" id="ARBA00023136"/>
    </source>
</evidence>
<dbReference type="FunFam" id="1.20.1070.10:FF:000246">
    <property type="entry name" value="Atypical chemokine receptor 2"/>
    <property type="match status" value="1"/>
</dbReference>
<dbReference type="RefSeq" id="XP_029336944.1">
    <property type="nucleotide sequence ID" value="XM_029481084.1"/>
</dbReference>
<dbReference type="CTD" id="1238"/>
<dbReference type="GO" id="GO:0060326">
    <property type="term" value="P:cell chemotaxis"/>
    <property type="evidence" value="ECO:0007669"/>
    <property type="project" value="TreeGrafter"/>
</dbReference>
<evidence type="ECO:0000313" key="24">
    <source>
        <dbReference type="RefSeq" id="XP_021027937.1"/>
    </source>
</evidence>
<keyword evidence="13" id="KW-0325">Glycoprotein</keyword>
<keyword evidence="4" id="KW-1003">Cell membrane</keyword>
<dbReference type="SUPFAM" id="SSF81321">
    <property type="entry name" value="Family A G protein-coupled receptor-like"/>
    <property type="match status" value="1"/>
</dbReference>
<dbReference type="RefSeq" id="XP_021027937.1">
    <property type="nucleotide sequence ID" value="XM_021172278.2"/>
</dbReference>
<dbReference type="Proteomes" id="UP000515126">
    <property type="component" value="Chromosome 9"/>
</dbReference>
<evidence type="ECO:0000313" key="25">
    <source>
        <dbReference type="RefSeq" id="XP_021027938.1"/>
    </source>
</evidence>
<organism evidence="23 24">
    <name type="scientific">Mus caroli</name>
    <name type="common">Ryukyu mouse</name>
    <name type="synonym">Ricefield mouse</name>
    <dbReference type="NCBI Taxonomy" id="10089"/>
    <lineage>
        <taxon>Eukaryota</taxon>
        <taxon>Metazoa</taxon>
        <taxon>Chordata</taxon>
        <taxon>Craniata</taxon>
        <taxon>Vertebrata</taxon>
        <taxon>Euteleostomi</taxon>
        <taxon>Mammalia</taxon>
        <taxon>Eutheria</taxon>
        <taxon>Euarchontoglires</taxon>
        <taxon>Glires</taxon>
        <taxon>Rodentia</taxon>
        <taxon>Myomorpha</taxon>
        <taxon>Muroidea</taxon>
        <taxon>Muridae</taxon>
        <taxon>Murinae</taxon>
        <taxon>Mus</taxon>
        <taxon>Mus</taxon>
    </lineage>
</organism>
<feature type="transmembrane region" description="Helical" evidence="21">
    <location>
        <begin position="215"/>
        <end position="239"/>
    </location>
</feature>
<feature type="region of interest" description="Disordered" evidence="20">
    <location>
        <begin position="360"/>
        <end position="381"/>
    </location>
</feature>